<feature type="transmembrane region" description="Helical" evidence="1">
    <location>
        <begin position="274"/>
        <end position="295"/>
    </location>
</feature>
<feature type="transmembrane region" description="Helical" evidence="1">
    <location>
        <begin position="242"/>
        <end position="262"/>
    </location>
</feature>
<feature type="transmembrane region" description="Helical" evidence="1">
    <location>
        <begin position="128"/>
        <end position="148"/>
    </location>
</feature>
<accession>A0A4S8M543</accession>
<reference evidence="2 3" key="1">
    <citation type="journal article" date="2019" name="Nat. Ecol. Evol.">
        <title>Megaphylogeny resolves global patterns of mushroom evolution.</title>
        <authorList>
            <person name="Varga T."/>
            <person name="Krizsan K."/>
            <person name="Foldi C."/>
            <person name="Dima B."/>
            <person name="Sanchez-Garcia M."/>
            <person name="Sanchez-Ramirez S."/>
            <person name="Szollosi G.J."/>
            <person name="Szarkandi J.G."/>
            <person name="Papp V."/>
            <person name="Albert L."/>
            <person name="Andreopoulos W."/>
            <person name="Angelini C."/>
            <person name="Antonin V."/>
            <person name="Barry K.W."/>
            <person name="Bougher N.L."/>
            <person name="Buchanan P."/>
            <person name="Buyck B."/>
            <person name="Bense V."/>
            <person name="Catcheside P."/>
            <person name="Chovatia M."/>
            <person name="Cooper J."/>
            <person name="Damon W."/>
            <person name="Desjardin D."/>
            <person name="Finy P."/>
            <person name="Geml J."/>
            <person name="Haridas S."/>
            <person name="Hughes K."/>
            <person name="Justo A."/>
            <person name="Karasinski D."/>
            <person name="Kautmanova I."/>
            <person name="Kiss B."/>
            <person name="Kocsube S."/>
            <person name="Kotiranta H."/>
            <person name="LaButti K.M."/>
            <person name="Lechner B.E."/>
            <person name="Liimatainen K."/>
            <person name="Lipzen A."/>
            <person name="Lukacs Z."/>
            <person name="Mihaltcheva S."/>
            <person name="Morgado L.N."/>
            <person name="Niskanen T."/>
            <person name="Noordeloos M.E."/>
            <person name="Ohm R.A."/>
            <person name="Ortiz-Santana B."/>
            <person name="Ovrebo C."/>
            <person name="Racz N."/>
            <person name="Riley R."/>
            <person name="Savchenko A."/>
            <person name="Shiryaev A."/>
            <person name="Soop K."/>
            <person name="Spirin V."/>
            <person name="Szebenyi C."/>
            <person name="Tomsovsky M."/>
            <person name="Tulloss R.E."/>
            <person name="Uehling J."/>
            <person name="Grigoriev I.V."/>
            <person name="Vagvolgyi C."/>
            <person name="Papp T."/>
            <person name="Martin F.M."/>
            <person name="Miettinen O."/>
            <person name="Hibbett D.S."/>
            <person name="Nagy L.G."/>
        </authorList>
    </citation>
    <scope>NUCLEOTIDE SEQUENCE [LARGE SCALE GENOMIC DNA]</scope>
    <source>
        <strain evidence="2 3">CBS 962.96</strain>
    </source>
</reference>
<keyword evidence="3" id="KW-1185">Reference proteome</keyword>
<dbReference type="Pfam" id="PF12271">
    <property type="entry name" value="Chs7"/>
    <property type="match status" value="1"/>
</dbReference>
<dbReference type="GO" id="GO:0051082">
    <property type="term" value="F:unfolded protein binding"/>
    <property type="evidence" value="ECO:0007669"/>
    <property type="project" value="TreeGrafter"/>
</dbReference>
<dbReference type="AlphaFoldDB" id="A0A4S8M543"/>
<name>A0A4S8M543_DENBC</name>
<evidence type="ECO:0000313" key="2">
    <source>
        <dbReference type="EMBL" id="THU97170.1"/>
    </source>
</evidence>
<dbReference type="InterPro" id="IPR022057">
    <property type="entry name" value="Chs7"/>
</dbReference>
<keyword evidence="1" id="KW-0812">Transmembrane</keyword>
<evidence type="ECO:0000256" key="1">
    <source>
        <dbReference type="SAM" id="Phobius"/>
    </source>
</evidence>
<dbReference type="Proteomes" id="UP000297245">
    <property type="component" value="Unassembled WGS sequence"/>
</dbReference>
<dbReference type="EMBL" id="ML179161">
    <property type="protein sequence ID" value="THU97170.1"/>
    <property type="molecule type" value="Genomic_DNA"/>
</dbReference>
<sequence length="315" mass="34246">MPSFGDFQPLCTHIPSYTWCNLFYRQIQQLDPSLLTGLSSSSDSAPVGVNPTCGIERVGNDGNIGNIADVVACALSMTVVVQLCWVTNRRVAAVGRTEFLSLLAIYFLTLPFQLLTTGSLLQQGTMPLVILTSIHAGLVAAFFVILLWNAVVATQLVEDGTISSLLPLTILTLAFFAATTYVSLDTGLGFTSALGPDSSDPLRLRNVALFVLTSVWPAASVLFFLLIISYIVLFVLSEPKAVWFYVLASALFVLSQLAWFLLGRVICDRANSKIDGSFIATVLETAAVSVLYLAWRGITEESWEDPGAYYPSWHN</sequence>
<proteinExistence type="predicted"/>
<feature type="transmembrane region" description="Helical" evidence="1">
    <location>
        <begin position="207"/>
        <end position="236"/>
    </location>
</feature>
<gene>
    <name evidence="2" type="ORF">K435DRAFT_71829</name>
</gene>
<dbReference type="GO" id="GO:0005789">
    <property type="term" value="C:endoplasmic reticulum membrane"/>
    <property type="evidence" value="ECO:0007669"/>
    <property type="project" value="TreeGrafter"/>
</dbReference>
<organism evidence="2 3">
    <name type="scientific">Dendrothele bispora (strain CBS 962.96)</name>
    <dbReference type="NCBI Taxonomy" id="1314807"/>
    <lineage>
        <taxon>Eukaryota</taxon>
        <taxon>Fungi</taxon>
        <taxon>Dikarya</taxon>
        <taxon>Basidiomycota</taxon>
        <taxon>Agaricomycotina</taxon>
        <taxon>Agaricomycetes</taxon>
        <taxon>Agaricomycetidae</taxon>
        <taxon>Agaricales</taxon>
        <taxon>Agaricales incertae sedis</taxon>
        <taxon>Dendrothele</taxon>
    </lineage>
</organism>
<evidence type="ECO:0000313" key="3">
    <source>
        <dbReference type="Proteomes" id="UP000297245"/>
    </source>
</evidence>
<dbReference type="GO" id="GO:0006457">
    <property type="term" value="P:protein folding"/>
    <property type="evidence" value="ECO:0007669"/>
    <property type="project" value="TreeGrafter"/>
</dbReference>
<feature type="transmembrane region" description="Helical" evidence="1">
    <location>
        <begin position="67"/>
        <end position="88"/>
    </location>
</feature>
<protein>
    <submittedName>
        <fullName evidence="2">Uncharacterized protein</fullName>
    </submittedName>
</protein>
<dbReference type="PANTHER" id="PTHR35329">
    <property type="entry name" value="CHITIN SYNTHASE EXPORT CHAPERONE"/>
    <property type="match status" value="1"/>
</dbReference>
<dbReference type="PANTHER" id="PTHR35329:SF1">
    <property type="entry name" value="CHITIN SYNTHASE EXPORT CHAPERONE"/>
    <property type="match status" value="1"/>
</dbReference>
<dbReference type="OrthoDB" id="5582162at2759"/>
<feature type="transmembrane region" description="Helical" evidence="1">
    <location>
        <begin position="100"/>
        <end position="121"/>
    </location>
</feature>
<keyword evidence="1" id="KW-1133">Transmembrane helix</keyword>
<keyword evidence="1" id="KW-0472">Membrane</keyword>
<feature type="transmembrane region" description="Helical" evidence="1">
    <location>
        <begin position="168"/>
        <end position="195"/>
    </location>
</feature>